<dbReference type="InParanoid" id="A0A7M7NLC5"/>
<sequence>MATKKTCCDRSRDRCSHLMYQSSLETQTAVSLGDMVYNKPKSSQYIRPLSQSSEALCNGLKRLSSNGPDNGEITEHQHDDQEATCAHSQTRTVVNGDTEFLNGGGDKDHLLTGSHGKHNHYGRDRYVNCICRPRYDSDSYDGGKEEEECLGEDEHDGIVTDLIVHTKHFVRSFFGKSFFRFHREHSTEKMDDSKKARSVMNNILVPGPFQNGFACLGIHIEQEEMGLRIVHVFSDSLACKAHLK</sequence>
<name>A0A7M7NLC5_STRPU</name>
<dbReference type="RefSeq" id="XP_030838363.1">
    <property type="nucleotide sequence ID" value="XM_030982503.1"/>
</dbReference>
<evidence type="ECO:0000313" key="2">
    <source>
        <dbReference type="Proteomes" id="UP000007110"/>
    </source>
</evidence>
<reference evidence="1" key="2">
    <citation type="submission" date="2021-01" db="UniProtKB">
        <authorList>
            <consortium name="EnsemblMetazoa"/>
        </authorList>
    </citation>
    <scope>IDENTIFICATION</scope>
</reference>
<dbReference type="AlphaFoldDB" id="A0A7M7NLC5"/>
<proteinExistence type="predicted"/>
<keyword evidence="2" id="KW-1185">Reference proteome</keyword>
<protein>
    <submittedName>
        <fullName evidence="1">Uncharacterized protein</fullName>
    </submittedName>
</protein>
<dbReference type="GeneID" id="115918145"/>
<reference evidence="2" key="1">
    <citation type="submission" date="2015-02" db="EMBL/GenBank/DDBJ databases">
        <title>Genome sequencing for Strongylocentrotus purpuratus.</title>
        <authorList>
            <person name="Murali S."/>
            <person name="Liu Y."/>
            <person name="Vee V."/>
            <person name="English A."/>
            <person name="Wang M."/>
            <person name="Skinner E."/>
            <person name="Han Y."/>
            <person name="Muzny D.M."/>
            <person name="Worley K.C."/>
            <person name="Gibbs R.A."/>
        </authorList>
    </citation>
    <scope>NUCLEOTIDE SEQUENCE</scope>
</reference>
<evidence type="ECO:0000313" key="1">
    <source>
        <dbReference type="EnsemblMetazoa" id="XP_030838363"/>
    </source>
</evidence>
<dbReference type="EnsemblMetazoa" id="XM_030982503">
    <property type="protein sequence ID" value="XP_030838363"/>
    <property type="gene ID" value="LOC115918145"/>
</dbReference>
<organism evidence="1 2">
    <name type="scientific">Strongylocentrotus purpuratus</name>
    <name type="common">Purple sea urchin</name>
    <dbReference type="NCBI Taxonomy" id="7668"/>
    <lineage>
        <taxon>Eukaryota</taxon>
        <taxon>Metazoa</taxon>
        <taxon>Echinodermata</taxon>
        <taxon>Eleutherozoa</taxon>
        <taxon>Echinozoa</taxon>
        <taxon>Echinoidea</taxon>
        <taxon>Euechinoidea</taxon>
        <taxon>Echinacea</taxon>
        <taxon>Camarodonta</taxon>
        <taxon>Echinidea</taxon>
        <taxon>Strongylocentrotidae</taxon>
        <taxon>Strongylocentrotus</taxon>
    </lineage>
</organism>
<dbReference type="Proteomes" id="UP000007110">
    <property type="component" value="Unassembled WGS sequence"/>
</dbReference>
<accession>A0A7M7NLC5</accession>
<dbReference type="KEGG" id="spu:115918145"/>